<evidence type="ECO:0000256" key="9">
    <source>
        <dbReference type="HAMAP-Rule" id="MF_00224"/>
    </source>
</evidence>
<gene>
    <name evidence="9" type="primary">pyrD</name>
    <name evidence="11" type="ORF">UT28_C0001G0813</name>
</gene>
<keyword evidence="7 9" id="KW-0665">Pyrimidine biosynthesis</keyword>
<dbReference type="InterPro" id="IPR013785">
    <property type="entry name" value="Aldolase_TIM"/>
</dbReference>
<dbReference type="EC" id="1.3.-.-" evidence="9"/>
<evidence type="ECO:0000313" key="12">
    <source>
        <dbReference type="Proteomes" id="UP000035648"/>
    </source>
</evidence>
<evidence type="ECO:0000313" key="11">
    <source>
        <dbReference type="EMBL" id="AKM82592.1"/>
    </source>
</evidence>
<proteinExistence type="inferred from homology"/>
<dbReference type="GO" id="GO:0005737">
    <property type="term" value="C:cytoplasm"/>
    <property type="evidence" value="ECO:0007669"/>
    <property type="project" value="UniProtKB-SubCell"/>
</dbReference>
<sequence length="297" mass="32338">MNTSIKLGSLKLKNPIILASGTFDRNIIKHIEVKNLGAITSKTITLEPRTGNPLPNIVKTKYGFLNSNGWKNPGIEKYFSEELPFWKDAGAEVITSIGGFSDQDYIKLAKICEKESLPAIELNVSCVNVHKGLSYLADKKALIRLIKKVRKAYTKTLIVKLGANVTDVVDLAKISLNNGADVISLTNTFPGLEIDNKKMVAKLPLKIGGYSGPAIKPIALLAVWQVYKQLKCDIIGGGGITDFSDALDFTLCGATGISIGSGQYLDPKMAEKIVDGFRKYITINNIKNINKIKGKII</sequence>
<dbReference type="Proteomes" id="UP000035648">
    <property type="component" value="Chromosome"/>
</dbReference>
<keyword evidence="5 9" id="KW-0285">Flavoprotein</keyword>
<feature type="domain" description="Dihydroorotate dehydrogenase catalytic" evidence="10">
    <location>
        <begin position="7"/>
        <end position="279"/>
    </location>
</feature>
<dbReference type="InterPro" id="IPR024920">
    <property type="entry name" value="Dihydroorotate_DH_1"/>
</dbReference>
<organism evidence="11 12">
    <name type="scientific">Berkelbacteria bacterium GW2011_GWE1_39_12</name>
    <dbReference type="NCBI Taxonomy" id="1618337"/>
    <lineage>
        <taxon>Bacteria</taxon>
        <taxon>Candidatus Berkelbacteria</taxon>
    </lineage>
</organism>
<dbReference type="EMBL" id="CP011213">
    <property type="protein sequence ID" value="AKM82592.1"/>
    <property type="molecule type" value="Genomic_DNA"/>
</dbReference>
<accession>A0A0G4B6F6</accession>
<evidence type="ECO:0000256" key="3">
    <source>
        <dbReference type="ARBA" id="ARBA00008008"/>
    </source>
</evidence>
<dbReference type="Pfam" id="PF01180">
    <property type="entry name" value="DHO_dh"/>
    <property type="match status" value="1"/>
</dbReference>
<dbReference type="InterPro" id="IPR012135">
    <property type="entry name" value="Dihydroorotate_DH_1_2"/>
</dbReference>
<dbReference type="InterPro" id="IPR001295">
    <property type="entry name" value="Dihydroorotate_DH_CS"/>
</dbReference>
<comment type="cofactor">
    <cofactor evidence="9">
        <name>FMN</name>
        <dbReference type="ChEBI" id="CHEBI:58210"/>
    </cofactor>
    <text evidence="9">Binds 1 FMN per subunit.</text>
</comment>
<keyword evidence="6 9" id="KW-0288">FMN</keyword>
<evidence type="ECO:0000256" key="4">
    <source>
        <dbReference type="ARBA" id="ARBA00022490"/>
    </source>
</evidence>
<feature type="binding site" evidence="9">
    <location>
        <position position="123"/>
    </location>
    <ligand>
        <name>substrate</name>
    </ligand>
</feature>
<feature type="binding site" evidence="9">
    <location>
        <position position="20"/>
    </location>
    <ligand>
        <name>FMN</name>
        <dbReference type="ChEBI" id="CHEBI:58210"/>
    </ligand>
</feature>
<evidence type="ECO:0000256" key="5">
    <source>
        <dbReference type="ARBA" id="ARBA00022630"/>
    </source>
</evidence>
<feature type="binding site" evidence="9">
    <location>
        <position position="123"/>
    </location>
    <ligand>
        <name>FMN</name>
        <dbReference type="ChEBI" id="CHEBI:58210"/>
    </ligand>
</feature>
<keyword evidence="8 9" id="KW-0560">Oxidoreductase</keyword>
<evidence type="ECO:0000256" key="6">
    <source>
        <dbReference type="ARBA" id="ARBA00022643"/>
    </source>
</evidence>
<dbReference type="GO" id="GO:0006207">
    <property type="term" value="P:'de novo' pyrimidine nucleobase biosynthetic process"/>
    <property type="evidence" value="ECO:0007669"/>
    <property type="project" value="InterPro"/>
</dbReference>
<evidence type="ECO:0000256" key="2">
    <source>
        <dbReference type="ARBA" id="ARBA00004725"/>
    </source>
</evidence>
<feature type="binding site" evidence="9">
    <location>
        <position position="160"/>
    </location>
    <ligand>
        <name>FMN</name>
        <dbReference type="ChEBI" id="CHEBI:58210"/>
    </ligand>
</feature>
<evidence type="ECO:0000256" key="7">
    <source>
        <dbReference type="ARBA" id="ARBA00022975"/>
    </source>
</evidence>
<feature type="binding site" evidence="9">
    <location>
        <begin position="260"/>
        <end position="261"/>
    </location>
    <ligand>
        <name>FMN</name>
        <dbReference type="ChEBI" id="CHEBI:58210"/>
    </ligand>
</feature>
<feature type="binding site" evidence="9">
    <location>
        <position position="42"/>
    </location>
    <ligand>
        <name>substrate</name>
    </ligand>
</feature>
<evidence type="ECO:0000256" key="1">
    <source>
        <dbReference type="ARBA" id="ARBA00004496"/>
    </source>
</evidence>
<feature type="binding site" evidence="9">
    <location>
        <position position="212"/>
    </location>
    <ligand>
        <name>FMN</name>
        <dbReference type="ChEBI" id="CHEBI:58210"/>
    </ligand>
</feature>
<dbReference type="GO" id="GO:0044205">
    <property type="term" value="P:'de novo' UMP biosynthetic process"/>
    <property type="evidence" value="ECO:0007669"/>
    <property type="project" value="UniProtKB-UniRule"/>
</dbReference>
<dbReference type="PANTHER" id="PTHR48109:SF1">
    <property type="entry name" value="DIHYDROOROTATE DEHYDROGENASE (FUMARATE)"/>
    <property type="match status" value="1"/>
</dbReference>
<dbReference type="InterPro" id="IPR005720">
    <property type="entry name" value="Dihydroorotate_DH_cat"/>
</dbReference>
<dbReference type="KEGG" id="bbgw:UT28_C0001G0813"/>
<name>A0A0G4B6F6_9BACT</name>
<evidence type="ECO:0000256" key="8">
    <source>
        <dbReference type="ARBA" id="ARBA00023002"/>
    </source>
</evidence>
<dbReference type="PANTHER" id="PTHR48109">
    <property type="entry name" value="DIHYDROOROTATE DEHYDROGENASE (QUINONE), MITOCHONDRIAL-RELATED"/>
    <property type="match status" value="1"/>
</dbReference>
<dbReference type="GO" id="GO:0004152">
    <property type="term" value="F:dihydroorotate dehydrogenase activity"/>
    <property type="evidence" value="ECO:0007669"/>
    <property type="project" value="UniProtKB-UniRule"/>
</dbReference>
<comment type="subcellular location">
    <subcellularLocation>
        <location evidence="1 9">Cytoplasm</location>
    </subcellularLocation>
</comment>
<comment type="caution">
    <text evidence="9">Lacks conserved residue(s) required for the propagation of feature annotation.</text>
</comment>
<feature type="binding site" evidence="9">
    <location>
        <begin position="187"/>
        <end position="188"/>
    </location>
    <ligand>
        <name>substrate</name>
    </ligand>
</feature>
<dbReference type="Gene3D" id="3.20.20.70">
    <property type="entry name" value="Aldolase class I"/>
    <property type="match status" value="1"/>
</dbReference>
<feature type="binding site" evidence="9">
    <location>
        <begin position="42"/>
        <end position="43"/>
    </location>
    <ligand>
        <name>FMN</name>
        <dbReference type="ChEBI" id="CHEBI:58210"/>
    </ligand>
</feature>
<comment type="similarity">
    <text evidence="3 9">Belongs to the dihydroorotate dehydrogenase family. Type 1 subfamily.</text>
</comment>
<dbReference type="AlphaFoldDB" id="A0A0G4B6F6"/>
<dbReference type="UniPathway" id="UPA00070"/>
<protein>
    <recommendedName>
        <fullName evidence="9">Dihydroorotate dehydrogenase</fullName>
        <shortName evidence="9">DHOD</shortName>
        <shortName evidence="9">DHODase</shortName>
        <shortName evidence="9">DHOdehase</shortName>
        <ecNumber evidence="9">1.3.-.-</ecNumber>
    </recommendedName>
</protein>
<feature type="active site" description="Nucleophile" evidence="9">
    <location>
        <position position="126"/>
    </location>
</feature>
<dbReference type="InterPro" id="IPR050074">
    <property type="entry name" value="DHO_dehydrogenase"/>
</dbReference>
<comment type="pathway">
    <text evidence="2 9">Pyrimidine metabolism; UMP biosynthesis via de novo pathway.</text>
</comment>
<dbReference type="NCBIfam" id="NF005574">
    <property type="entry name" value="PRK07259.1"/>
    <property type="match status" value="1"/>
</dbReference>
<dbReference type="PROSITE" id="PS00912">
    <property type="entry name" value="DHODEHASE_2"/>
    <property type="match status" value="1"/>
</dbReference>
<reference evidence="11 12" key="1">
    <citation type="journal article" date="2015" name="Nature">
        <title>rRNA introns, odd ribosomes, and small enigmatic genomes across a large radiation of phyla.</title>
        <authorList>
            <person name="Brown C.T."/>
            <person name="Hug L.A."/>
            <person name="Thomas B.C."/>
            <person name="Sharon I."/>
            <person name="Castelle C.J."/>
            <person name="Singh A."/>
            <person name="Wilkins M.J."/>
            <person name="Williams K.H."/>
            <person name="Banfield J.F."/>
        </authorList>
    </citation>
    <scope>NUCLEOTIDE SEQUENCE [LARGE SCALE GENOMIC DNA]</scope>
</reference>
<comment type="function">
    <text evidence="9">Catalyzes the conversion of dihydroorotate to orotate.</text>
</comment>
<dbReference type="HAMAP" id="MF_00224">
    <property type="entry name" value="DHO_dh_type1"/>
    <property type="match status" value="1"/>
</dbReference>
<comment type="catalytic activity">
    <reaction evidence="9">
        <text>(S)-dihydroorotate + A = orotate + AH2</text>
        <dbReference type="Rhea" id="RHEA:18073"/>
        <dbReference type="ChEBI" id="CHEBI:13193"/>
        <dbReference type="ChEBI" id="CHEBI:17499"/>
        <dbReference type="ChEBI" id="CHEBI:30839"/>
        <dbReference type="ChEBI" id="CHEBI:30864"/>
    </reaction>
</comment>
<keyword evidence="4 9" id="KW-0963">Cytoplasm</keyword>
<evidence type="ECO:0000259" key="10">
    <source>
        <dbReference type="Pfam" id="PF01180"/>
    </source>
</evidence>
<dbReference type="PIRSF" id="PIRSF000164">
    <property type="entry name" value="DHO_oxidase"/>
    <property type="match status" value="1"/>
</dbReference>
<feature type="binding site" evidence="9">
    <location>
        <begin position="238"/>
        <end position="239"/>
    </location>
    <ligand>
        <name>FMN</name>
        <dbReference type="ChEBI" id="CHEBI:58210"/>
    </ligand>
</feature>
<dbReference type="SUPFAM" id="SSF51395">
    <property type="entry name" value="FMN-linked oxidoreductases"/>
    <property type="match status" value="1"/>
</dbReference>
<dbReference type="STRING" id="1618337.UT28_C0001G0813"/>